<reference evidence="1" key="1">
    <citation type="submission" date="2021-01" db="EMBL/GenBank/DDBJ databases">
        <title>Whole genome shotgun sequence of Sphaerimonospora thailandensis NBRC 107569.</title>
        <authorList>
            <person name="Komaki H."/>
            <person name="Tamura T."/>
        </authorList>
    </citation>
    <scope>NUCLEOTIDE SEQUENCE</scope>
    <source>
        <strain evidence="1">NBRC 107569</strain>
    </source>
</reference>
<protein>
    <submittedName>
        <fullName evidence="1">Uncharacterized protein</fullName>
    </submittedName>
</protein>
<gene>
    <name evidence="1" type="ORF">Mth01_47840</name>
</gene>
<organism evidence="1 2">
    <name type="scientific">Sphaerimonospora thailandensis</name>
    <dbReference type="NCBI Taxonomy" id="795644"/>
    <lineage>
        <taxon>Bacteria</taxon>
        <taxon>Bacillati</taxon>
        <taxon>Actinomycetota</taxon>
        <taxon>Actinomycetes</taxon>
        <taxon>Streptosporangiales</taxon>
        <taxon>Streptosporangiaceae</taxon>
        <taxon>Sphaerimonospora</taxon>
    </lineage>
</organism>
<sequence length="82" mass="9194">MRGQSMASQWTARPATLLVSDPIPAKEPAVHLSLMSELLLLKHAELLQEADNYRLVAKLRRSCAVNRATRRAAQRRAEADSR</sequence>
<evidence type="ECO:0000313" key="1">
    <source>
        <dbReference type="EMBL" id="GIH72531.1"/>
    </source>
</evidence>
<dbReference type="EMBL" id="BOOG01000054">
    <property type="protein sequence ID" value="GIH72531.1"/>
    <property type="molecule type" value="Genomic_DNA"/>
</dbReference>
<accession>A0A8J3RE05</accession>
<dbReference type="Proteomes" id="UP000610966">
    <property type="component" value="Unassembled WGS sequence"/>
</dbReference>
<dbReference type="AlphaFoldDB" id="A0A8J3RE05"/>
<name>A0A8J3RE05_9ACTN</name>
<keyword evidence="2" id="KW-1185">Reference proteome</keyword>
<comment type="caution">
    <text evidence="1">The sequence shown here is derived from an EMBL/GenBank/DDBJ whole genome shotgun (WGS) entry which is preliminary data.</text>
</comment>
<proteinExistence type="predicted"/>
<evidence type="ECO:0000313" key="2">
    <source>
        <dbReference type="Proteomes" id="UP000610966"/>
    </source>
</evidence>